<dbReference type="OrthoDB" id="5061070at2759"/>
<dbReference type="EMBL" id="MU129094">
    <property type="protein sequence ID" value="KAF9506917.1"/>
    <property type="molecule type" value="Genomic_DNA"/>
</dbReference>
<accession>A0A9P6DMH9</accession>
<evidence type="ECO:0000313" key="1">
    <source>
        <dbReference type="EMBL" id="KAF9506917.1"/>
    </source>
</evidence>
<name>A0A9P6DMH9_9AGAM</name>
<organism evidence="1 2">
    <name type="scientific">Hydnum rufescens UP504</name>
    <dbReference type="NCBI Taxonomy" id="1448309"/>
    <lineage>
        <taxon>Eukaryota</taxon>
        <taxon>Fungi</taxon>
        <taxon>Dikarya</taxon>
        <taxon>Basidiomycota</taxon>
        <taxon>Agaricomycotina</taxon>
        <taxon>Agaricomycetes</taxon>
        <taxon>Cantharellales</taxon>
        <taxon>Hydnaceae</taxon>
        <taxon>Hydnum</taxon>
    </lineage>
</organism>
<reference evidence="1" key="1">
    <citation type="journal article" date="2020" name="Nat. Commun.">
        <title>Large-scale genome sequencing of mycorrhizal fungi provides insights into the early evolution of symbiotic traits.</title>
        <authorList>
            <person name="Miyauchi S."/>
            <person name="Kiss E."/>
            <person name="Kuo A."/>
            <person name="Drula E."/>
            <person name="Kohler A."/>
            <person name="Sanchez-Garcia M."/>
            <person name="Morin E."/>
            <person name="Andreopoulos B."/>
            <person name="Barry K.W."/>
            <person name="Bonito G."/>
            <person name="Buee M."/>
            <person name="Carver A."/>
            <person name="Chen C."/>
            <person name="Cichocki N."/>
            <person name="Clum A."/>
            <person name="Culley D."/>
            <person name="Crous P.W."/>
            <person name="Fauchery L."/>
            <person name="Girlanda M."/>
            <person name="Hayes R.D."/>
            <person name="Keri Z."/>
            <person name="LaButti K."/>
            <person name="Lipzen A."/>
            <person name="Lombard V."/>
            <person name="Magnuson J."/>
            <person name="Maillard F."/>
            <person name="Murat C."/>
            <person name="Nolan M."/>
            <person name="Ohm R.A."/>
            <person name="Pangilinan J."/>
            <person name="Pereira M.F."/>
            <person name="Perotto S."/>
            <person name="Peter M."/>
            <person name="Pfister S."/>
            <person name="Riley R."/>
            <person name="Sitrit Y."/>
            <person name="Stielow J.B."/>
            <person name="Szollosi G."/>
            <person name="Zifcakova L."/>
            <person name="Stursova M."/>
            <person name="Spatafora J.W."/>
            <person name="Tedersoo L."/>
            <person name="Vaario L.M."/>
            <person name="Yamada A."/>
            <person name="Yan M."/>
            <person name="Wang P."/>
            <person name="Xu J."/>
            <person name="Bruns T."/>
            <person name="Baldrian P."/>
            <person name="Vilgalys R."/>
            <person name="Dunand C."/>
            <person name="Henrissat B."/>
            <person name="Grigoriev I.V."/>
            <person name="Hibbett D."/>
            <person name="Nagy L.G."/>
            <person name="Martin F.M."/>
        </authorList>
    </citation>
    <scope>NUCLEOTIDE SEQUENCE</scope>
    <source>
        <strain evidence="1">UP504</strain>
    </source>
</reference>
<keyword evidence="2" id="KW-1185">Reference proteome</keyword>
<protein>
    <submittedName>
        <fullName evidence="1">Uncharacterized protein</fullName>
    </submittedName>
</protein>
<comment type="caution">
    <text evidence="1">The sequence shown here is derived from an EMBL/GenBank/DDBJ whole genome shotgun (WGS) entry which is preliminary data.</text>
</comment>
<sequence>MRDQPHDIQRQIQDIPMFHICAKSHNLVVIGANAQLADSDGLKMVIEPEGEYVMFTATCLSTPNRDLCSVKLGPTPNVDVISCEQQHARTASHD</sequence>
<evidence type="ECO:0000313" key="2">
    <source>
        <dbReference type="Proteomes" id="UP000886523"/>
    </source>
</evidence>
<dbReference type="AlphaFoldDB" id="A0A9P6DMH9"/>
<feature type="non-terminal residue" evidence="1">
    <location>
        <position position="94"/>
    </location>
</feature>
<gene>
    <name evidence="1" type="ORF">BS47DRAFT_1385375</name>
</gene>
<proteinExistence type="predicted"/>
<dbReference type="Proteomes" id="UP000886523">
    <property type="component" value="Unassembled WGS sequence"/>
</dbReference>